<evidence type="ECO:0000256" key="3">
    <source>
        <dbReference type="ARBA" id="ARBA00022630"/>
    </source>
</evidence>
<dbReference type="PROSITE" id="PS51645">
    <property type="entry name" value="PHR_CRY_ALPHA_BETA"/>
    <property type="match status" value="1"/>
</dbReference>
<proteinExistence type="inferred from homology"/>
<dbReference type="Pfam" id="PF03441">
    <property type="entry name" value="FAD_binding_7"/>
    <property type="match status" value="1"/>
</dbReference>
<dbReference type="Gene3D" id="1.10.579.10">
    <property type="entry name" value="DNA Cyclobutane Dipyrimidine Photolyase, subunit A, domain 3"/>
    <property type="match status" value="1"/>
</dbReference>
<accession>A0ABS8D5F4</accession>
<dbReference type="InterPro" id="IPR002081">
    <property type="entry name" value="Cryptochrome/DNA_photolyase_1"/>
</dbReference>
<dbReference type="EMBL" id="JAJBZT010000003">
    <property type="protein sequence ID" value="MCB6183424.1"/>
    <property type="molecule type" value="Genomic_DNA"/>
</dbReference>
<comment type="similarity">
    <text evidence="6">Belongs to the DNA photolyase family.</text>
</comment>
<reference evidence="8" key="1">
    <citation type="submission" date="2021-10" db="EMBL/GenBank/DDBJ databases">
        <title>The complete genome sequence of Leeia sp. TBRC 13508.</title>
        <authorList>
            <person name="Charoenyingcharoen P."/>
            <person name="Yukphan P."/>
        </authorList>
    </citation>
    <scope>NUCLEOTIDE SEQUENCE</scope>
    <source>
        <strain evidence="8">TBRC 13508</strain>
    </source>
</reference>
<dbReference type="PANTHER" id="PTHR11455:SF9">
    <property type="entry name" value="CRYPTOCHROME CIRCADIAN CLOCK 5 ISOFORM X1"/>
    <property type="match status" value="1"/>
</dbReference>
<sequence>MTRPVILWFRRDLRLADHAALYHAIKTNAPILPVFVFDTTILSQLSKEDRRVTFIWESCLQLHEALIKQGSKLHILQGDPRTCIPEFAQAVGATAVFCNRDYEPAAIERDQAVAEQLSTFDCLLCDFKDQVIFEKDEVLTQAGKPYTVFTPYKNAWLKKVTPFYLRAYPSKPNTGQLAKVTGYDWMPLEALGFEPQPLATKNVFSGEDGAEKLWQDFIHRLPFYHQTRDFPSIKGPSYLSIHLRFGTVSIRQLANFAMHDSSSGANTWLSELIWRDFYHQILWHFPHVVHSSFKAEYQNLAFPNNQAWLDAWKKGETGYPIVDAAMRQLSQSGYMHNRLRMVAASFLVKDLLVDWRLGEAWFAEQLLDFDLAANSGGWQWSASTGCDAQPYFRIFNPISQSEKFDAEGKFIRRYVPELANLSNKWIHAPWLADRQTLEIAGVTLGKNYPKPIVDHATQREAALALFKIAKG</sequence>
<evidence type="ECO:0000256" key="2">
    <source>
        <dbReference type="ARBA" id="ARBA00001974"/>
    </source>
</evidence>
<dbReference type="Proteomes" id="UP001165395">
    <property type="component" value="Unassembled WGS sequence"/>
</dbReference>
<dbReference type="PROSITE" id="PS00691">
    <property type="entry name" value="DNA_PHOTOLYASES_1_2"/>
    <property type="match status" value="1"/>
</dbReference>
<dbReference type="SUPFAM" id="SSF52425">
    <property type="entry name" value="Cryptochrome/photolyase, N-terminal domain"/>
    <property type="match status" value="1"/>
</dbReference>
<comment type="cofactor">
    <cofactor evidence="2">
        <name>FAD</name>
        <dbReference type="ChEBI" id="CHEBI:57692"/>
    </cofactor>
</comment>
<evidence type="ECO:0000256" key="1">
    <source>
        <dbReference type="ARBA" id="ARBA00001932"/>
    </source>
</evidence>
<gene>
    <name evidence="8" type="ORF">LIN78_07680</name>
</gene>
<evidence type="ECO:0000256" key="6">
    <source>
        <dbReference type="RuleBase" id="RU004182"/>
    </source>
</evidence>
<dbReference type="RefSeq" id="WP_227180174.1">
    <property type="nucleotide sequence ID" value="NZ_JAJBZT010000003.1"/>
</dbReference>
<evidence type="ECO:0000313" key="9">
    <source>
        <dbReference type="Proteomes" id="UP001165395"/>
    </source>
</evidence>
<feature type="domain" description="Photolyase/cryptochrome alpha/beta" evidence="7">
    <location>
        <begin position="3"/>
        <end position="132"/>
    </location>
</feature>
<keyword evidence="3 6" id="KW-0285">Flavoprotein</keyword>
<keyword evidence="9" id="KW-1185">Reference proteome</keyword>
<organism evidence="8 9">
    <name type="scientific">Leeia speluncae</name>
    <dbReference type="NCBI Taxonomy" id="2884804"/>
    <lineage>
        <taxon>Bacteria</taxon>
        <taxon>Pseudomonadati</taxon>
        <taxon>Pseudomonadota</taxon>
        <taxon>Betaproteobacteria</taxon>
        <taxon>Neisseriales</taxon>
        <taxon>Leeiaceae</taxon>
        <taxon>Leeia</taxon>
    </lineage>
</organism>
<comment type="cofactor">
    <cofactor evidence="1">
        <name>(6R)-5,10-methylene-5,6,7,8-tetrahydrofolate</name>
        <dbReference type="ChEBI" id="CHEBI:15636"/>
    </cofactor>
</comment>
<dbReference type="Pfam" id="PF00875">
    <property type="entry name" value="DNA_photolyase"/>
    <property type="match status" value="1"/>
</dbReference>
<dbReference type="Gene3D" id="3.40.50.620">
    <property type="entry name" value="HUPs"/>
    <property type="match status" value="1"/>
</dbReference>
<dbReference type="InterPro" id="IPR036155">
    <property type="entry name" value="Crypto/Photolyase_N_sf"/>
</dbReference>
<comment type="caution">
    <text evidence="8">The sequence shown here is derived from an EMBL/GenBank/DDBJ whole genome shotgun (WGS) entry which is preliminary data.</text>
</comment>
<evidence type="ECO:0000259" key="7">
    <source>
        <dbReference type="PROSITE" id="PS51645"/>
    </source>
</evidence>
<dbReference type="InterPro" id="IPR036134">
    <property type="entry name" value="Crypto/Photolyase_FAD-like_sf"/>
</dbReference>
<dbReference type="InterPro" id="IPR005101">
    <property type="entry name" value="Cryptochr/Photolyase_FAD-bd"/>
</dbReference>
<dbReference type="InterPro" id="IPR014729">
    <property type="entry name" value="Rossmann-like_a/b/a_fold"/>
</dbReference>
<dbReference type="Gene3D" id="1.25.40.80">
    <property type="match status" value="1"/>
</dbReference>
<protein>
    <submittedName>
        <fullName evidence="8">DNA photolyase family protein</fullName>
    </submittedName>
</protein>
<dbReference type="InterPro" id="IPR006050">
    <property type="entry name" value="DNA_photolyase_N"/>
</dbReference>
<evidence type="ECO:0000256" key="4">
    <source>
        <dbReference type="ARBA" id="ARBA00022827"/>
    </source>
</evidence>
<dbReference type="SUPFAM" id="SSF48173">
    <property type="entry name" value="Cryptochrome/photolyase FAD-binding domain"/>
    <property type="match status" value="1"/>
</dbReference>
<dbReference type="InterPro" id="IPR018394">
    <property type="entry name" value="DNA_photolyase_1_CS_C"/>
</dbReference>
<keyword evidence="4 6" id="KW-0274">FAD</keyword>
<dbReference type="PRINTS" id="PR00147">
    <property type="entry name" value="DNAPHOTLYASE"/>
</dbReference>
<keyword evidence="5 6" id="KW-0157">Chromophore</keyword>
<dbReference type="PANTHER" id="PTHR11455">
    <property type="entry name" value="CRYPTOCHROME"/>
    <property type="match status" value="1"/>
</dbReference>
<name>A0ABS8D5F4_9NEIS</name>
<evidence type="ECO:0000256" key="5">
    <source>
        <dbReference type="ARBA" id="ARBA00022991"/>
    </source>
</evidence>
<dbReference type="PROSITE" id="PS00394">
    <property type="entry name" value="DNA_PHOTOLYASES_1_1"/>
    <property type="match status" value="1"/>
</dbReference>
<evidence type="ECO:0000313" key="8">
    <source>
        <dbReference type="EMBL" id="MCB6183424.1"/>
    </source>
</evidence>